<dbReference type="GO" id="GO:0045944">
    <property type="term" value="P:positive regulation of transcription by RNA polymerase II"/>
    <property type="evidence" value="ECO:0007669"/>
    <property type="project" value="TreeGrafter"/>
</dbReference>
<evidence type="ECO:0000256" key="7">
    <source>
        <dbReference type="SAM" id="MobiDB-lite"/>
    </source>
</evidence>
<evidence type="ECO:0000256" key="6">
    <source>
        <dbReference type="PROSITE-ProRule" id="PRU00094"/>
    </source>
</evidence>
<feature type="compositionally biased region" description="Basic residues" evidence="7">
    <location>
        <begin position="239"/>
        <end position="248"/>
    </location>
</feature>
<dbReference type="OrthoDB" id="515401at2759"/>
<dbReference type="InterPro" id="IPR039355">
    <property type="entry name" value="Transcription_factor_GATA"/>
</dbReference>
<evidence type="ECO:0000256" key="1">
    <source>
        <dbReference type="ARBA" id="ARBA00004123"/>
    </source>
</evidence>
<dbReference type="GeneID" id="59352330"/>
<keyword evidence="4" id="KW-0862">Zinc</keyword>
<evidence type="ECO:0000256" key="4">
    <source>
        <dbReference type="ARBA" id="ARBA00022833"/>
    </source>
</evidence>
<evidence type="ECO:0000256" key="5">
    <source>
        <dbReference type="ARBA" id="ARBA00023242"/>
    </source>
</evidence>
<dbReference type="Pfam" id="PF00320">
    <property type="entry name" value="GATA"/>
    <property type="match status" value="2"/>
</dbReference>
<dbReference type="Proteomes" id="UP000636479">
    <property type="component" value="Unassembled WGS sequence"/>
</dbReference>
<dbReference type="AlphaFoldDB" id="A0A8H6S1P2"/>
<dbReference type="EMBL" id="JACAZF010000015">
    <property type="protein sequence ID" value="KAF7290232.1"/>
    <property type="molecule type" value="Genomic_DNA"/>
</dbReference>
<dbReference type="SMART" id="SM00401">
    <property type="entry name" value="ZnF_GATA"/>
    <property type="match status" value="3"/>
</dbReference>
<feature type="domain" description="GATA-type" evidence="8">
    <location>
        <begin position="283"/>
        <end position="327"/>
    </location>
</feature>
<dbReference type="RefSeq" id="XP_037213810.1">
    <property type="nucleotide sequence ID" value="XM_037369814.1"/>
</dbReference>
<gene>
    <name evidence="9" type="ORF">MIND_01336800</name>
</gene>
<keyword evidence="3 6" id="KW-0863">Zinc-finger</keyword>
<evidence type="ECO:0000256" key="3">
    <source>
        <dbReference type="ARBA" id="ARBA00022771"/>
    </source>
</evidence>
<protein>
    <recommendedName>
        <fullName evidence="8">GATA-type domain-containing protein</fullName>
    </recommendedName>
</protein>
<feature type="domain" description="GATA-type" evidence="8">
    <location>
        <begin position="147"/>
        <end position="176"/>
    </location>
</feature>
<keyword evidence="2" id="KW-0479">Metal-binding</keyword>
<keyword evidence="10" id="KW-1185">Reference proteome</keyword>
<proteinExistence type="predicted"/>
<dbReference type="GO" id="GO:0000978">
    <property type="term" value="F:RNA polymerase II cis-regulatory region sequence-specific DNA binding"/>
    <property type="evidence" value="ECO:0007669"/>
    <property type="project" value="TreeGrafter"/>
</dbReference>
<accession>A0A8H6S1P2</accession>
<dbReference type="PROSITE" id="PS00344">
    <property type="entry name" value="GATA_ZN_FINGER_1"/>
    <property type="match status" value="1"/>
</dbReference>
<comment type="caution">
    <text evidence="9">The sequence shown here is derived from an EMBL/GenBank/DDBJ whole genome shotgun (WGS) entry which is preliminary data.</text>
</comment>
<evidence type="ECO:0000256" key="2">
    <source>
        <dbReference type="ARBA" id="ARBA00022723"/>
    </source>
</evidence>
<evidence type="ECO:0000313" key="10">
    <source>
        <dbReference type="Proteomes" id="UP000636479"/>
    </source>
</evidence>
<organism evidence="9 10">
    <name type="scientific">Mycena indigotica</name>
    <dbReference type="NCBI Taxonomy" id="2126181"/>
    <lineage>
        <taxon>Eukaryota</taxon>
        <taxon>Fungi</taxon>
        <taxon>Dikarya</taxon>
        <taxon>Basidiomycota</taxon>
        <taxon>Agaricomycotina</taxon>
        <taxon>Agaricomycetes</taxon>
        <taxon>Agaricomycetidae</taxon>
        <taxon>Agaricales</taxon>
        <taxon>Marasmiineae</taxon>
        <taxon>Mycenaceae</taxon>
        <taxon>Mycena</taxon>
    </lineage>
</organism>
<feature type="region of interest" description="Disordered" evidence="7">
    <location>
        <begin position="103"/>
        <end position="140"/>
    </location>
</feature>
<dbReference type="GO" id="GO:0000981">
    <property type="term" value="F:DNA-binding transcription factor activity, RNA polymerase II-specific"/>
    <property type="evidence" value="ECO:0007669"/>
    <property type="project" value="TreeGrafter"/>
</dbReference>
<name>A0A8H6S1P2_9AGAR</name>
<dbReference type="GO" id="GO:0000122">
    <property type="term" value="P:negative regulation of transcription by RNA polymerase II"/>
    <property type="evidence" value="ECO:0007669"/>
    <property type="project" value="TreeGrafter"/>
</dbReference>
<feature type="region of interest" description="Disordered" evidence="7">
    <location>
        <begin position="239"/>
        <end position="288"/>
    </location>
</feature>
<comment type="subcellular location">
    <subcellularLocation>
        <location evidence="1">Nucleus</location>
    </subcellularLocation>
</comment>
<reference evidence="9" key="1">
    <citation type="submission" date="2020-05" db="EMBL/GenBank/DDBJ databases">
        <title>Mycena genomes resolve the evolution of fungal bioluminescence.</title>
        <authorList>
            <person name="Tsai I.J."/>
        </authorList>
    </citation>
    <scope>NUCLEOTIDE SEQUENCE</scope>
    <source>
        <strain evidence="9">171206Taipei</strain>
    </source>
</reference>
<dbReference type="PANTHER" id="PTHR10071">
    <property type="entry name" value="TRANSCRIPTION FACTOR GATA FAMILY MEMBER"/>
    <property type="match status" value="1"/>
</dbReference>
<evidence type="ECO:0000313" key="9">
    <source>
        <dbReference type="EMBL" id="KAF7290232.1"/>
    </source>
</evidence>
<dbReference type="InterPro" id="IPR000679">
    <property type="entry name" value="Znf_GATA"/>
</dbReference>
<evidence type="ECO:0000259" key="8">
    <source>
        <dbReference type="PROSITE" id="PS50114"/>
    </source>
</evidence>
<dbReference type="CDD" id="cd00202">
    <property type="entry name" value="ZnF_GATA"/>
    <property type="match status" value="1"/>
</dbReference>
<dbReference type="GO" id="GO:0008270">
    <property type="term" value="F:zinc ion binding"/>
    <property type="evidence" value="ECO:0007669"/>
    <property type="project" value="UniProtKB-KW"/>
</dbReference>
<dbReference type="InterPro" id="IPR013088">
    <property type="entry name" value="Znf_NHR/GATA"/>
</dbReference>
<feature type="domain" description="GATA-type" evidence="8">
    <location>
        <begin position="199"/>
        <end position="231"/>
    </location>
</feature>
<dbReference type="SUPFAM" id="SSF57716">
    <property type="entry name" value="Glucocorticoid receptor-like (DNA-binding domain)"/>
    <property type="match status" value="2"/>
</dbReference>
<dbReference type="PANTHER" id="PTHR10071:SF281">
    <property type="entry name" value="BOX A-BINDING FACTOR-RELATED"/>
    <property type="match status" value="1"/>
</dbReference>
<dbReference type="GO" id="GO:0005634">
    <property type="term" value="C:nucleus"/>
    <property type="evidence" value="ECO:0007669"/>
    <property type="project" value="UniProtKB-SubCell"/>
</dbReference>
<dbReference type="PROSITE" id="PS50114">
    <property type="entry name" value="GATA_ZN_FINGER_2"/>
    <property type="match status" value="3"/>
</dbReference>
<keyword evidence="5" id="KW-0539">Nucleus</keyword>
<sequence length="327" mass="35718">MSTGTVSEGLRPEPGAALRPSIMHPTIAQLQSTTSCDNLNQAVHECRLAQEAYQTVLVERDAIAQETIALKAVRLQHFACVLPDLTLKTLVAREEEISHLKQMSHTVPEILDGEAPNAPSTPLAERPPARATSDSPHPPTGPHRLYCSRCYVTSTPSWRHHPDTGELLCNSCGLYLAQIATITAAAHIEPGSGHAIPPPTNGLHCDECGTHDTPFWHWTRPESGAPICDACYKSEKRAAGRRSAKRKRSDGESDSDGSKLPVERLPDATASPTSSRRGRPKTPTKNRSCFECTTRRTSVWRRSLKVPGMYLCNACGLKERIAQKAEP</sequence>
<dbReference type="Gene3D" id="3.30.50.10">
    <property type="entry name" value="Erythroid Transcription Factor GATA-1, subunit A"/>
    <property type="match status" value="3"/>
</dbReference>